<feature type="domain" description="NWD NACHT-NTPase N-terminal" evidence="2">
    <location>
        <begin position="47"/>
        <end position="271"/>
    </location>
</feature>
<reference evidence="3" key="1">
    <citation type="journal article" date="2023" name="Mol. Phylogenet. Evol.">
        <title>Genome-scale phylogeny and comparative genomics of the fungal order Sordariales.</title>
        <authorList>
            <person name="Hensen N."/>
            <person name="Bonometti L."/>
            <person name="Westerberg I."/>
            <person name="Brannstrom I.O."/>
            <person name="Guillou S."/>
            <person name="Cros-Aarteil S."/>
            <person name="Calhoun S."/>
            <person name="Haridas S."/>
            <person name="Kuo A."/>
            <person name="Mondo S."/>
            <person name="Pangilinan J."/>
            <person name="Riley R."/>
            <person name="LaButti K."/>
            <person name="Andreopoulos B."/>
            <person name="Lipzen A."/>
            <person name="Chen C."/>
            <person name="Yan M."/>
            <person name="Daum C."/>
            <person name="Ng V."/>
            <person name="Clum A."/>
            <person name="Steindorff A."/>
            <person name="Ohm R.A."/>
            <person name="Martin F."/>
            <person name="Silar P."/>
            <person name="Natvig D.O."/>
            <person name="Lalanne C."/>
            <person name="Gautier V."/>
            <person name="Ament-Velasquez S.L."/>
            <person name="Kruys A."/>
            <person name="Hutchinson M.I."/>
            <person name="Powell A.J."/>
            <person name="Barry K."/>
            <person name="Miller A.N."/>
            <person name="Grigoriev I.V."/>
            <person name="Debuchy R."/>
            <person name="Gladieux P."/>
            <person name="Hiltunen Thoren M."/>
            <person name="Johannesson H."/>
        </authorList>
    </citation>
    <scope>NUCLEOTIDE SEQUENCE</scope>
    <source>
        <strain evidence="3">CBS 118394</strain>
    </source>
</reference>
<dbReference type="AlphaFoldDB" id="A0AAE0ID29"/>
<dbReference type="InterPro" id="IPR031359">
    <property type="entry name" value="NACHT_N"/>
</dbReference>
<dbReference type="EMBL" id="JAUEDM010000003">
    <property type="protein sequence ID" value="KAK3322884.1"/>
    <property type="molecule type" value="Genomic_DNA"/>
</dbReference>
<feature type="non-terminal residue" evidence="3">
    <location>
        <position position="347"/>
    </location>
</feature>
<dbReference type="Proteomes" id="UP001283341">
    <property type="component" value="Unassembled WGS sequence"/>
</dbReference>
<evidence type="ECO:0000313" key="4">
    <source>
        <dbReference type="Proteomes" id="UP001283341"/>
    </source>
</evidence>
<evidence type="ECO:0000259" key="2">
    <source>
        <dbReference type="Pfam" id="PF17100"/>
    </source>
</evidence>
<sequence>MDRRATDHHQPAAASQAPPSTLSIEPRAEPKAAESTDQPTSAPSTSQRLWDAAYDSLAEDKDTAELVRSYMKTLEEVLGDKTCESSAVEVSARLKDPSQRQAHMRKLVEEGQAKISTSSKIMQGVGDVVQFVLSAKTMIDLAIQNVPQAALPWAGVCIGLQILLNPVKATKSNLEGITHVISRMDWYCALTEHILSQNNIVVGKESFKSVQLQLEKIVVKLYRVLLLYHIKSVCSFYRHQGWVFLRGLANIDDWDTDLKSVTDPEATLQNDLSQYTSQHTKSILGKLEIHKDDKDTRCLQDLHLTDPRDDKKRIEDTKGGLLQDAYYWVLDNSEFRQWRNSPDSHLL</sequence>
<proteinExistence type="predicted"/>
<gene>
    <name evidence="3" type="ORF">B0H66DRAFT_620779</name>
</gene>
<feature type="compositionally biased region" description="Polar residues" evidence="1">
    <location>
        <begin position="35"/>
        <end position="48"/>
    </location>
</feature>
<evidence type="ECO:0000256" key="1">
    <source>
        <dbReference type="SAM" id="MobiDB-lite"/>
    </source>
</evidence>
<feature type="region of interest" description="Disordered" evidence="1">
    <location>
        <begin position="1"/>
        <end position="48"/>
    </location>
</feature>
<protein>
    <recommendedName>
        <fullName evidence="2">NWD NACHT-NTPase N-terminal domain-containing protein</fullName>
    </recommendedName>
</protein>
<feature type="compositionally biased region" description="Basic and acidic residues" evidence="1">
    <location>
        <begin position="1"/>
        <end position="10"/>
    </location>
</feature>
<comment type="caution">
    <text evidence="3">The sequence shown here is derived from an EMBL/GenBank/DDBJ whole genome shotgun (WGS) entry which is preliminary data.</text>
</comment>
<dbReference type="Pfam" id="PF17100">
    <property type="entry name" value="NACHT_N"/>
    <property type="match status" value="1"/>
</dbReference>
<feature type="compositionally biased region" description="Low complexity" evidence="1">
    <location>
        <begin position="11"/>
        <end position="20"/>
    </location>
</feature>
<keyword evidence="4" id="KW-1185">Reference proteome</keyword>
<organism evidence="3 4">
    <name type="scientific">Apodospora peruviana</name>
    <dbReference type="NCBI Taxonomy" id="516989"/>
    <lineage>
        <taxon>Eukaryota</taxon>
        <taxon>Fungi</taxon>
        <taxon>Dikarya</taxon>
        <taxon>Ascomycota</taxon>
        <taxon>Pezizomycotina</taxon>
        <taxon>Sordariomycetes</taxon>
        <taxon>Sordariomycetidae</taxon>
        <taxon>Sordariales</taxon>
        <taxon>Lasiosphaeriaceae</taxon>
        <taxon>Apodospora</taxon>
    </lineage>
</organism>
<accession>A0AAE0ID29</accession>
<reference evidence="3" key="2">
    <citation type="submission" date="2023-06" db="EMBL/GenBank/DDBJ databases">
        <authorList>
            <consortium name="Lawrence Berkeley National Laboratory"/>
            <person name="Haridas S."/>
            <person name="Hensen N."/>
            <person name="Bonometti L."/>
            <person name="Westerberg I."/>
            <person name="Brannstrom I.O."/>
            <person name="Guillou S."/>
            <person name="Cros-Aarteil S."/>
            <person name="Calhoun S."/>
            <person name="Kuo A."/>
            <person name="Mondo S."/>
            <person name="Pangilinan J."/>
            <person name="Riley R."/>
            <person name="Labutti K."/>
            <person name="Andreopoulos B."/>
            <person name="Lipzen A."/>
            <person name="Chen C."/>
            <person name="Yanf M."/>
            <person name="Daum C."/>
            <person name="Ng V."/>
            <person name="Clum A."/>
            <person name="Steindorff A."/>
            <person name="Ohm R."/>
            <person name="Martin F."/>
            <person name="Silar P."/>
            <person name="Natvig D."/>
            <person name="Lalanne C."/>
            <person name="Gautier V."/>
            <person name="Ament-Velasquez S.L."/>
            <person name="Kruys A."/>
            <person name="Hutchinson M.I."/>
            <person name="Powell A.J."/>
            <person name="Barry K."/>
            <person name="Miller A.N."/>
            <person name="Grigoriev I.V."/>
            <person name="Debuchy R."/>
            <person name="Gladieux P."/>
            <person name="Thoren M.H."/>
            <person name="Johannesson H."/>
        </authorList>
    </citation>
    <scope>NUCLEOTIDE SEQUENCE</scope>
    <source>
        <strain evidence="3">CBS 118394</strain>
    </source>
</reference>
<name>A0AAE0ID29_9PEZI</name>
<evidence type="ECO:0000313" key="3">
    <source>
        <dbReference type="EMBL" id="KAK3322884.1"/>
    </source>
</evidence>